<dbReference type="Gene3D" id="3.90.1150.10">
    <property type="entry name" value="Aspartate Aminotransferase, domain 1"/>
    <property type="match status" value="1"/>
</dbReference>
<evidence type="ECO:0000256" key="3">
    <source>
        <dbReference type="ARBA" id="ARBA00022898"/>
    </source>
</evidence>
<dbReference type="InterPro" id="IPR050103">
    <property type="entry name" value="Class-III_PLP-dep_AT"/>
</dbReference>
<organism evidence="4 5">
    <name type="scientific">Trifolium pratense</name>
    <name type="common">Red clover</name>
    <dbReference type="NCBI Taxonomy" id="57577"/>
    <lineage>
        <taxon>Eukaryota</taxon>
        <taxon>Viridiplantae</taxon>
        <taxon>Streptophyta</taxon>
        <taxon>Embryophyta</taxon>
        <taxon>Tracheophyta</taxon>
        <taxon>Spermatophyta</taxon>
        <taxon>Magnoliopsida</taxon>
        <taxon>eudicotyledons</taxon>
        <taxon>Gunneridae</taxon>
        <taxon>Pentapetalae</taxon>
        <taxon>rosids</taxon>
        <taxon>fabids</taxon>
        <taxon>Fabales</taxon>
        <taxon>Fabaceae</taxon>
        <taxon>Papilionoideae</taxon>
        <taxon>50 kb inversion clade</taxon>
        <taxon>NPAAA clade</taxon>
        <taxon>Hologalegina</taxon>
        <taxon>IRL clade</taxon>
        <taxon>Trifolieae</taxon>
        <taxon>Trifolium</taxon>
    </lineage>
</organism>
<dbReference type="PANTHER" id="PTHR11986:SF116">
    <property type="entry name" value="ACETYLORNITHINE TRANSAMINASE"/>
    <property type="match status" value="1"/>
</dbReference>
<dbReference type="STRING" id="57577.A0A2K3K686"/>
<dbReference type="InterPro" id="IPR005814">
    <property type="entry name" value="Aminotrans_3"/>
</dbReference>
<comment type="cofactor">
    <cofactor evidence="1">
        <name>pyridoxal 5'-phosphate</name>
        <dbReference type="ChEBI" id="CHEBI:597326"/>
    </cofactor>
</comment>
<evidence type="ECO:0000256" key="2">
    <source>
        <dbReference type="ARBA" id="ARBA00008954"/>
    </source>
</evidence>
<comment type="similarity">
    <text evidence="2">Belongs to the class-III pyridoxal-phosphate-dependent aminotransferase family.</text>
</comment>
<dbReference type="InterPro" id="IPR015424">
    <property type="entry name" value="PyrdxlP-dep_Trfase"/>
</dbReference>
<dbReference type="InterPro" id="IPR015422">
    <property type="entry name" value="PyrdxlP-dep_Trfase_small"/>
</dbReference>
<dbReference type="InterPro" id="IPR015421">
    <property type="entry name" value="PyrdxlP-dep_Trfase_major"/>
</dbReference>
<keyword evidence="3" id="KW-0663">Pyridoxal phosphate</keyword>
<dbReference type="GO" id="GO:0008483">
    <property type="term" value="F:transaminase activity"/>
    <property type="evidence" value="ECO:0007669"/>
    <property type="project" value="InterPro"/>
</dbReference>
<reference evidence="4 5" key="2">
    <citation type="journal article" date="2017" name="Front. Plant Sci.">
        <title>Gene Classification and Mining of Molecular Markers Useful in Red Clover (Trifolium pratense) Breeding.</title>
        <authorList>
            <person name="Istvanek J."/>
            <person name="Dluhosova J."/>
            <person name="Dluhos P."/>
            <person name="Patkova L."/>
            <person name="Nedelnik J."/>
            <person name="Repkova J."/>
        </authorList>
    </citation>
    <scope>NUCLEOTIDE SEQUENCE [LARGE SCALE GENOMIC DNA]</scope>
    <source>
        <strain evidence="5">cv. Tatra</strain>
        <tissue evidence="4">Young leaves</tissue>
    </source>
</reference>
<accession>A0A2K3K686</accession>
<proteinExistence type="inferred from homology"/>
<comment type="caution">
    <text evidence="4">The sequence shown here is derived from an EMBL/GenBank/DDBJ whole genome shotgun (WGS) entry which is preliminary data.</text>
</comment>
<dbReference type="Proteomes" id="UP000236291">
    <property type="component" value="Unassembled WGS sequence"/>
</dbReference>
<feature type="non-terminal residue" evidence="4">
    <location>
        <position position="148"/>
    </location>
</feature>
<evidence type="ECO:0000313" key="5">
    <source>
        <dbReference type="Proteomes" id="UP000236291"/>
    </source>
</evidence>
<dbReference type="AlphaFoldDB" id="A0A2K3K686"/>
<dbReference type="Gene3D" id="3.40.640.10">
    <property type="entry name" value="Type I PLP-dependent aspartate aminotransferase-like (Major domain)"/>
    <property type="match status" value="1"/>
</dbReference>
<dbReference type="PANTHER" id="PTHR11986">
    <property type="entry name" value="AMINOTRANSFERASE CLASS III"/>
    <property type="match status" value="1"/>
</dbReference>
<dbReference type="GO" id="GO:0009570">
    <property type="term" value="C:chloroplast stroma"/>
    <property type="evidence" value="ECO:0007669"/>
    <property type="project" value="TreeGrafter"/>
</dbReference>
<reference evidence="4 5" key="1">
    <citation type="journal article" date="2014" name="Am. J. Bot.">
        <title>Genome assembly and annotation for red clover (Trifolium pratense; Fabaceae).</title>
        <authorList>
            <person name="Istvanek J."/>
            <person name="Jaros M."/>
            <person name="Krenek A."/>
            <person name="Repkova J."/>
        </authorList>
    </citation>
    <scope>NUCLEOTIDE SEQUENCE [LARGE SCALE GENOMIC DNA]</scope>
    <source>
        <strain evidence="5">cv. Tatra</strain>
        <tissue evidence="4">Young leaves</tissue>
    </source>
</reference>
<dbReference type="EMBL" id="ASHM01086148">
    <property type="protein sequence ID" value="PNX61797.1"/>
    <property type="molecule type" value="Genomic_DNA"/>
</dbReference>
<name>A0A2K3K686_TRIPR</name>
<gene>
    <name evidence="4" type="ORF">L195_g052641</name>
</gene>
<protein>
    <submittedName>
        <fullName evidence="4">Acetylornithine mitochondrial-like</fullName>
    </submittedName>
</protein>
<dbReference type="GO" id="GO:0042802">
    <property type="term" value="F:identical protein binding"/>
    <property type="evidence" value="ECO:0007669"/>
    <property type="project" value="TreeGrafter"/>
</dbReference>
<dbReference type="SUPFAM" id="SSF53383">
    <property type="entry name" value="PLP-dependent transferases"/>
    <property type="match status" value="1"/>
</dbReference>
<sequence>MSAVQICLNHSISQSPYKLSQFFNLERENNLVRGRSVIRTNFRRDVVTACLNVDVSAANAGKIASEKTKELIEMEGKFLVGTYARVPVVLERGKGCKVYDVEGREYLDFSAGIAVNALGHGDADWLKAVVDQASTLTHTSNVFYSIPQ</sequence>
<dbReference type="Pfam" id="PF00202">
    <property type="entry name" value="Aminotran_3"/>
    <property type="match status" value="1"/>
</dbReference>
<evidence type="ECO:0000313" key="4">
    <source>
        <dbReference type="EMBL" id="PNX61797.1"/>
    </source>
</evidence>
<dbReference type="GO" id="GO:0030170">
    <property type="term" value="F:pyridoxal phosphate binding"/>
    <property type="evidence" value="ECO:0007669"/>
    <property type="project" value="InterPro"/>
</dbReference>
<evidence type="ECO:0000256" key="1">
    <source>
        <dbReference type="ARBA" id="ARBA00001933"/>
    </source>
</evidence>